<name>A0A976UAE0_9CAUD</name>
<dbReference type="Proteomes" id="UP001156951">
    <property type="component" value="Segment"/>
</dbReference>
<accession>A0A976UAE0</accession>
<reference evidence="1 2" key="1">
    <citation type="submission" date="2022-05" db="EMBL/GenBank/DDBJ databases">
        <title>Diverse viruses of marine archaea discovered using metagenomics.</title>
        <authorList>
            <person name="Zhou Y."/>
        </authorList>
    </citation>
    <scope>NUCLEOTIDE SEQUENCE [LARGE SCALE GENOMIC DNA]</scope>
    <source>
        <strain evidence="1">YSH_1032793</strain>
    </source>
</reference>
<evidence type="ECO:0000313" key="1">
    <source>
        <dbReference type="EMBL" id="UVF62248.1"/>
    </source>
</evidence>
<dbReference type="EMBL" id="ON649698">
    <property type="protein sequence ID" value="UVF62248.1"/>
    <property type="molecule type" value="Genomic_DNA"/>
</dbReference>
<keyword evidence="2" id="KW-1185">Reference proteome</keyword>
<proteinExistence type="predicted"/>
<sequence length="223" mass="26693">MKIALSTPYWNDKLGLERLFNSIDISQEGIPDYWIVIDGKYDLNDSPNIWSTDGSSEYLISLGEVVNGMKIIHKEFHGTEHDKRQIYLDLCRELDIDILIRIDSDEYFSKVNWKLLRDFIPNLNQKVNYHCIWSCFTGKSYGWYPKLWIRPYEIDYWNAHCLFKNRKTGIITRSTSVNGDELFKEVIQIRGDDTLRTKDYLHRTFQYQEKMIQREKPFRRAVF</sequence>
<evidence type="ECO:0000313" key="2">
    <source>
        <dbReference type="Proteomes" id="UP001156951"/>
    </source>
</evidence>
<organism evidence="1 2">
    <name type="scientific">Nitrososphaeria virus YSH_1032793</name>
    <dbReference type="NCBI Taxonomy" id="3071320"/>
    <lineage>
        <taxon>Viruses</taxon>
        <taxon>Duplodnaviria</taxon>
        <taxon>Heunggongvirae</taxon>
        <taxon>Uroviricota</taxon>
        <taxon>Caudoviricetes</taxon>
        <taxon>Juravirales</taxon>
        <taxon>Yanlukaviridae</taxon>
        <taxon>Sweetvirus</taxon>
        <taxon>Sweetvirus yangshanense</taxon>
    </lineage>
</organism>
<protein>
    <submittedName>
        <fullName evidence="1">Glycosyltransferase</fullName>
    </submittedName>
</protein>